<proteinExistence type="predicted"/>
<gene>
    <name evidence="1" type="ORF">NWE73_15700</name>
</gene>
<sequence length="57" mass="6399">MNIDKLVDVAITVVLAVALTVNLDRFTWQVHLATLRLLKASQTSTWGSPRFFNGKNQ</sequence>
<evidence type="ECO:0000313" key="1">
    <source>
        <dbReference type="EMBL" id="MDG0817826.1"/>
    </source>
</evidence>
<accession>A0ABT6DLS1</accession>
<dbReference type="RefSeq" id="WP_277579297.1">
    <property type="nucleotide sequence ID" value="NZ_JANRMI010000004.1"/>
</dbReference>
<reference evidence="1" key="1">
    <citation type="submission" date="2022-08" db="EMBL/GenBank/DDBJ databases">
        <title>Novel Bdellovibrio Species Isolated from Svalbard: Designation Bdellovibrio svalbardensis.</title>
        <authorList>
            <person name="Mitchell R.J."/>
            <person name="Choi S.Y."/>
        </authorList>
    </citation>
    <scope>NUCLEOTIDE SEQUENCE</scope>
    <source>
        <strain evidence="1">PAP01</strain>
    </source>
</reference>
<keyword evidence="2" id="KW-1185">Reference proteome</keyword>
<dbReference type="EMBL" id="JANRMI010000004">
    <property type="protein sequence ID" value="MDG0817826.1"/>
    <property type="molecule type" value="Genomic_DNA"/>
</dbReference>
<organism evidence="1 2">
    <name type="scientific">Bdellovibrio svalbardensis</name>
    <dbReference type="NCBI Taxonomy" id="2972972"/>
    <lineage>
        <taxon>Bacteria</taxon>
        <taxon>Pseudomonadati</taxon>
        <taxon>Bdellovibrionota</taxon>
        <taxon>Bdellovibrionia</taxon>
        <taxon>Bdellovibrionales</taxon>
        <taxon>Pseudobdellovibrionaceae</taxon>
        <taxon>Bdellovibrio</taxon>
    </lineage>
</organism>
<protein>
    <submittedName>
        <fullName evidence="1">Uncharacterized protein</fullName>
    </submittedName>
</protein>
<comment type="caution">
    <text evidence="1">The sequence shown here is derived from an EMBL/GenBank/DDBJ whole genome shotgun (WGS) entry which is preliminary data.</text>
</comment>
<dbReference type="Proteomes" id="UP001152321">
    <property type="component" value="Unassembled WGS sequence"/>
</dbReference>
<evidence type="ECO:0000313" key="2">
    <source>
        <dbReference type="Proteomes" id="UP001152321"/>
    </source>
</evidence>
<name>A0ABT6DLS1_9BACT</name>